<keyword evidence="1" id="KW-0472">Membrane</keyword>
<gene>
    <name evidence="2" type="ORF">BET03_05375</name>
</gene>
<dbReference type="AlphaFoldDB" id="A0A419SWA9"/>
<accession>A0A419SWA9</accession>
<comment type="caution">
    <text evidence="2">The sequence shown here is derived from an EMBL/GenBank/DDBJ whole genome shotgun (WGS) entry which is preliminary data.</text>
</comment>
<evidence type="ECO:0000256" key="1">
    <source>
        <dbReference type="SAM" id="Phobius"/>
    </source>
</evidence>
<reference evidence="2 3" key="1">
    <citation type="submission" date="2016-08" db="EMBL/GenBank/DDBJ databases">
        <title>Novel Firmicutes and Novel Genomes.</title>
        <authorList>
            <person name="Poppleton D.I."/>
            <person name="Gribaldo S."/>
        </authorList>
    </citation>
    <scope>NUCLEOTIDE SEQUENCE [LARGE SCALE GENOMIC DNA]</scope>
    <source>
        <strain evidence="2 3">CTT3</strain>
    </source>
</reference>
<dbReference type="EMBL" id="MCIB01000037">
    <property type="protein sequence ID" value="RKD29491.1"/>
    <property type="molecule type" value="Genomic_DNA"/>
</dbReference>
<dbReference type="OrthoDB" id="1952002at2"/>
<sequence length="436" mass="51999">MKKKRKIIQFTIYIIFLMASNYFITGYIELQQEMNRQLRFTFLDFQYALEELNQEIAEIMLSSENLDRFIYNKEILDRKKLYIFEDTNWKSFRKHKKAIKESYLDDVLIDANKNIYQILKDEHISNRERKYLNTLFSFNKKLIQLQNEFLESFGSYSNRKYYKGDIFVSFSEKADEILKEDKYTILKVYKDELENKNVVSVEEVREISKKIMAKLGLGDVELSFDSKRQDDSNKYVFNKYTTTELLSNEGVPYEVTYNKLNNTVYVLLRIQNNPNIEHSKEKMEQIANEIVKNFNDGSYVNYKKTIYYSGDKLETIIYDYIKKINDIYDETKRFSMRINKYGKLSSFEIGNVLDDKEIPIPKVTKDEIISKYKGEYPIKDCILIRNIDGHLEYEAHVNFNGETYSIVYDAITGKKKYISPKVRNYGHFSEEIISRE</sequence>
<dbReference type="RefSeq" id="WP_120170438.1">
    <property type="nucleotide sequence ID" value="NZ_MCIB01000037.1"/>
</dbReference>
<keyword evidence="1" id="KW-1133">Transmembrane helix</keyword>
<evidence type="ECO:0000313" key="3">
    <source>
        <dbReference type="Proteomes" id="UP000284177"/>
    </source>
</evidence>
<evidence type="ECO:0008006" key="4">
    <source>
        <dbReference type="Google" id="ProtNLM"/>
    </source>
</evidence>
<keyword evidence="3" id="KW-1185">Reference proteome</keyword>
<keyword evidence="1" id="KW-0812">Transmembrane</keyword>
<evidence type="ECO:0000313" key="2">
    <source>
        <dbReference type="EMBL" id="RKD29491.1"/>
    </source>
</evidence>
<feature type="transmembrane region" description="Helical" evidence="1">
    <location>
        <begin position="7"/>
        <end position="28"/>
    </location>
</feature>
<name>A0A419SWA9_9FIRM</name>
<dbReference type="Proteomes" id="UP000284177">
    <property type="component" value="Unassembled WGS sequence"/>
</dbReference>
<proteinExistence type="predicted"/>
<protein>
    <recommendedName>
        <fullName evidence="4">PepSY domain-containing protein</fullName>
    </recommendedName>
</protein>
<organism evidence="2 3">
    <name type="scientific">Thermohalobacter berrensis</name>
    <dbReference type="NCBI Taxonomy" id="99594"/>
    <lineage>
        <taxon>Bacteria</taxon>
        <taxon>Bacillati</taxon>
        <taxon>Bacillota</taxon>
        <taxon>Tissierellia</taxon>
        <taxon>Tissierellales</taxon>
        <taxon>Thermohalobacteraceae</taxon>
        <taxon>Thermohalobacter</taxon>
    </lineage>
</organism>